<name>A0A397S7G9_9MOLU</name>
<accession>A0A397S7G9</accession>
<keyword evidence="1" id="KW-0175">Coiled coil</keyword>
<dbReference type="EMBL" id="QXEV01000002">
    <property type="protein sequence ID" value="RIA78244.1"/>
    <property type="molecule type" value="Genomic_DNA"/>
</dbReference>
<dbReference type="Proteomes" id="UP000266506">
    <property type="component" value="Unassembled WGS sequence"/>
</dbReference>
<keyword evidence="3" id="KW-1185">Reference proteome</keyword>
<dbReference type="OrthoDB" id="581049at2"/>
<gene>
    <name evidence="2" type="ORF">EI71_00192</name>
</gene>
<evidence type="ECO:0000313" key="3">
    <source>
        <dbReference type="Proteomes" id="UP000266506"/>
    </source>
</evidence>
<dbReference type="InParanoid" id="A0A397S7G9"/>
<feature type="coiled-coil region" evidence="1">
    <location>
        <begin position="38"/>
        <end position="65"/>
    </location>
</feature>
<dbReference type="RefSeq" id="WP_119015373.1">
    <property type="nucleotide sequence ID" value="NZ_QXEV01000002.1"/>
</dbReference>
<evidence type="ECO:0000256" key="1">
    <source>
        <dbReference type="SAM" id="Coils"/>
    </source>
</evidence>
<proteinExistence type="predicted"/>
<evidence type="ECO:0000313" key="2">
    <source>
        <dbReference type="EMBL" id="RIA78244.1"/>
    </source>
</evidence>
<organism evidence="2 3">
    <name type="scientific">Anaeroplasma bactoclasticum</name>
    <dbReference type="NCBI Taxonomy" id="2088"/>
    <lineage>
        <taxon>Bacteria</taxon>
        <taxon>Bacillati</taxon>
        <taxon>Mycoplasmatota</taxon>
        <taxon>Mollicutes</taxon>
        <taxon>Anaeroplasmatales</taxon>
        <taxon>Anaeroplasmataceae</taxon>
        <taxon>Anaeroplasma</taxon>
    </lineage>
</organism>
<sequence length="438" mass="49291">MNDKDEFTSLVSLKTESEVQDTVIEVIPEFKRQDPNMDEETRLKIEALDRQIAQKRKQIDQEDALIYNLTDHGDSIDRAVAASVGVLAAVLDLFLVDKMDIHTGRWNEAEANDFVNQYANTKIVRDTNTKGLLKSVSNQMSGTNEGELFPLGNDLAEKIIYGTINWFTSLVGTDTKLPGPMGSLLKGINESKASVKLMSKNNLNEAFKKEASNGSLNLTQGLTFVNFAKQTLPVLLNECLVRAFYFIHRFFQEVSDNNITSIRDLELIDWKSTIPFKNRTVVRMLTISTSVFSALDIATATIGSAIACDGSIYKFLNNFVLHINFIGAGRVILALGADLCMGARLAKERQARSEMIDEMIKLENVKVSYKQKNVWVKAKNTEEVINQSYSMISEVTRFAQDSYYETKEDLRKIGEGINRIEEMNPGLSDDIKDIIHWE</sequence>
<protein>
    <submittedName>
        <fullName evidence="2">Uncharacterized protein</fullName>
    </submittedName>
</protein>
<dbReference type="AlphaFoldDB" id="A0A397S7G9"/>
<reference evidence="2 3" key="1">
    <citation type="submission" date="2018-08" db="EMBL/GenBank/DDBJ databases">
        <title>Genomic Encyclopedia of Archaeal and Bacterial Type Strains, Phase II (KMG-II): from individual species to whole genera.</title>
        <authorList>
            <person name="Goeker M."/>
        </authorList>
    </citation>
    <scope>NUCLEOTIDE SEQUENCE [LARGE SCALE GENOMIC DNA]</scope>
    <source>
        <strain evidence="2 3">ATCC 27112</strain>
    </source>
</reference>
<comment type="caution">
    <text evidence="2">The sequence shown here is derived from an EMBL/GenBank/DDBJ whole genome shotgun (WGS) entry which is preliminary data.</text>
</comment>